<reference evidence="6 13" key="4">
    <citation type="journal article" date="2019" name="Nat. Med.">
        <title>A library of human gut bacterial isolates paired with longitudinal multiomics data enables mechanistic microbiome research.</title>
        <authorList>
            <person name="Poyet M."/>
            <person name="Groussin M."/>
            <person name="Gibbons S.M."/>
            <person name="Avila-Pacheco J."/>
            <person name="Jiang X."/>
            <person name="Kearney S.M."/>
            <person name="Perrotta A.R."/>
            <person name="Berdy B."/>
            <person name="Zhao S."/>
            <person name="Lieberman T.D."/>
            <person name="Swanson P.K."/>
            <person name="Smith M."/>
            <person name="Roesemann S."/>
            <person name="Alexander J.E."/>
            <person name="Rich S.A."/>
            <person name="Livny J."/>
            <person name="Vlamakis H."/>
            <person name="Clish C."/>
            <person name="Bullock K."/>
            <person name="Deik A."/>
            <person name="Scott J."/>
            <person name="Pierce K.A."/>
            <person name="Xavier R.J."/>
            <person name="Alm E.J."/>
        </authorList>
    </citation>
    <scope>NUCLEOTIDE SEQUENCE [LARGE SCALE GENOMIC DNA]</scope>
    <source>
        <strain evidence="6 13">BIOML-A382</strain>
    </source>
</reference>
<evidence type="ECO:0000313" key="6">
    <source>
        <dbReference type="EMBL" id="MSI72145.1"/>
    </source>
</evidence>
<proteinExistence type="predicted"/>
<organism evidence="6 13">
    <name type="scientific">Escherichia coli</name>
    <dbReference type="NCBI Taxonomy" id="562"/>
    <lineage>
        <taxon>Bacteria</taxon>
        <taxon>Pseudomonadati</taxon>
        <taxon>Pseudomonadota</taxon>
        <taxon>Gammaproteobacteria</taxon>
        <taxon>Enterobacterales</taxon>
        <taxon>Enterobacteriaceae</taxon>
        <taxon>Escherichia</taxon>
    </lineage>
</organism>
<accession>A0A061K3I3</accession>
<evidence type="ECO:0000313" key="9">
    <source>
        <dbReference type="EMBL" id="WLM97512.1"/>
    </source>
</evidence>
<dbReference type="EMBL" id="RNLZ01000010">
    <property type="protein sequence ID" value="MGE13450.1"/>
    <property type="molecule type" value="Genomic_DNA"/>
</dbReference>
<dbReference type="Proteomes" id="UP000640866">
    <property type="component" value="Unassembled WGS sequence"/>
</dbReference>
<dbReference type="Proteomes" id="UP001180189">
    <property type="component" value="Chromosome"/>
</dbReference>
<evidence type="ECO:0000313" key="3">
    <source>
        <dbReference type="EMBL" id="HAH4523465.1"/>
    </source>
</evidence>
<reference evidence="7 10" key="1">
    <citation type="submission" date="2016-10" db="EMBL/GenBank/DDBJ databases">
        <title>Whole genome sequences of antibiotic resistant commensal Escherichia coli from healthy Australian adults.</title>
        <authorList>
            <person name="Moran R.A."/>
            <person name="Anantham S."/>
            <person name="Nigro S.J."/>
            <person name="Holt K.E."/>
            <person name="Hall R.M."/>
        </authorList>
    </citation>
    <scope>NUCLEOTIDE SEQUENCE [LARGE SCALE GENOMIC DNA]</scope>
    <source>
        <strain evidence="7 10">2.3-R4</strain>
    </source>
</reference>
<dbReference type="Proteomes" id="UP000188855">
    <property type="component" value="Unassembled WGS sequence"/>
</dbReference>
<dbReference type="EMBL" id="CP107128">
    <property type="protein sequence ID" value="WLM97512.1"/>
    <property type="molecule type" value="Genomic_DNA"/>
</dbReference>
<reference evidence="5 11" key="3">
    <citation type="submission" date="2018-10" db="EMBL/GenBank/DDBJ databases">
        <authorList>
            <consortium name="NARMS: The National Antimicrobial Resistance Monitoring System"/>
        </authorList>
    </citation>
    <scope>NUCLEOTIDE SEQUENCE [LARGE SCALE GENOMIC DNA]</scope>
    <source>
        <strain evidence="5 11">CVM N17EC0060</strain>
    </source>
</reference>
<dbReference type="GO" id="GO:0042262">
    <property type="term" value="P:DNA protection"/>
    <property type="evidence" value="ECO:0007669"/>
    <property type="project" value="InterPro"/>
</dbReference>
<reference evidence="8 12" key="5">
    <citation type="submission" date="2019-01" db="EMBL/GenBank/DDBJ databases">
        <title>Genomic analysis of febrile catheter-associated UTI E. coli isolates.</title>
        <authorList>
            <person name="Potter R."/>
            <person name="Zou Z."/>
            <person name="Henderson J."/>
            <person name="Dantas G."/>
        </authorList>
    </citation>
    <scope>NUCLEOTIDE SEQUENCE [LARGE SCALE GENOMIC DNA]</scope>
    <source>
        <strain evidence="8 12">29_CAASB</strain>
    </source>
</reference>
<dbReference type="AlphaFoldDB" id="A0A061K3I3"/>
<reference evidence="9" key="8">
    <citation type="journal article" date="2023" name="Microorganisms">
        <title>Comparative Genomic Analysis of ST131 Subclade C2 of ESBL-Producing E. coli Isolates from Patients with Recurrent and Sporadic Urinary Tract Infections.</title>
        <authorList>
            <person name="Jaen-Luchoro D."/>
            <person name="Kahnamouei A."/>
            <person name="Yazdanshenas S."/>
            <person name="Lindblom A."/>
            <person name="Samuelsson E."/>
            <person name="Ahren C."/>
            <person name="Karami N."/>
        </authorList>
    </citation>
    <scope>NUCLEOTIDE SEQUENCE</scope>
    <source>
        <strain evidence="9">S7</strain>
    </source>
</reference>
<dbReference type="Proteomes" id="UP000438958">
    <property type="component" value="Unassembled WGS sequence"/>
</dbReference>
<reference evidence="3" key="2">
    <citation type="journal article" date="2018" name="Genome Biol.">
        <title>SKESA: strategic k-mer extension for scrupulous assemblies.</title>
        <authorList>
            <person name="Souvorov A."/>
            <person name="Agarwala R."/>
            <person name="Lipman D.J."/>
        </authorList>
    </citation>
    <scope>NUCLEOTIDE SEQUENCE [LARGE SCALE GENOMIC DNA]</scope>
    <source>
        <strain evidence="3">EC00763</strain>
    </source>
</reference>
<evidence type="ECO:0000313" key="5">
    <source>
        <dbReference type="EMBL" id="MGE13450.1"/>
    </source>
</evidence>
<dbReference type="EMBL" id="WKUE01000100">
    <property type="protein sequence ID" value="MSI72145.1"/>
    <property type="molecule type" value="Genomic_DNA"/>
</dbReference>
<gene>
    <name evidence="7" type="ORF">BMT91_16110</name>
    <name evidence="5" type="ORF">D9D43_07560</name>
    <name evidence="8" type="ORF">EPS76_04200</name>
    <name evidence="6" type="ORF">GKF66_25850</name>
    <name evidence="3" type="ORF">GRC73_05545</name>
    <name evidence="4" type="ORF">IH772_19415</name>
    <name evidence="9" type="ORF">OGM49_08500</name>
    <name evidence="2" type="ORF">P6223_003790</name>
    <name evidence="1" type="ORF">R8O40_001863</name>
</gene>
<reference evidence="3" key="6">
    <citation type="submission" date="2019-12" db="EMBL/GenBank/DDBJ databases">
        <authorList>
            <consortium name="NCBI Pathogen Detection Project"/>
        </authorList>
    </citation>
    <scope>NUCLEOTIDE SEQUENCE</scope>
    <source>
        <strain evidence="3">EC00763</strain>
    </source>
</reference>
<evidence type="ECO:0000313" key="12">
    <source>
        <dbReference type="Proteomes" id="UP000288730"/>
    </source>
</evidence>
<protein>
    <submittedName>
        <fullName evidence="1">Host-nuclease inhibitor Gam family protein</fullName>
    </submittedName>
    <submittedName>
        <fullName evidence="6">Host-nuclease inhibitor protein Gam</fullName>
    </submittedName>
</protein>
<dbReference type="EMBL" id="ABONVU020000005">
    <property type="protein sequence ID" value="EMJ5253654.1"/>
    <property type="molecule type" value="Genomic_DNA"/>
</dbReference>
<evidence type="ECO:0000313" key="8">
    <source>
        <dbReference type="EMBL" id="RXD17633.1"/>
    </source>
</evidence>
<evidence type="ECO:0000313" key="11">
    <source>
        <dbReference type="Proteomes" id="UP000272336"/>
    </source>
</evidence>
<dbReference type="EMBL" id="MPAF01000029">
    <property type="protein sequence ID" value="OOK26665.1"/>
    <property type="molecule type" value="Genomic_DNA"/>
</dbReference>
<evidence type="ECO:0000313" key="7">
    <source>
        <dbReference type="EMBL" id="OOK26665.1"/>
    </source>
</evidence>
<sequence length="176" mass="19724">MAKSTKGAKRIKAAAALWVPGTREEVIEGIRLLGDAQRELVRAETEMNDAIGDITARYAPLTESLKKRMAELQSGIQTWCEAHRDELTGNGKVKFANLTTGEVQWRNRPPSVSIRGADNVIELLRRLGLERFIRVKEEINKDAILNEKEAVKNIPGISIKSDIEDFSIIPFEQDVQ</sequence>
<dbReference type="Proteomes" id="UP001285616">
    <property type="component" value="Unassembled WGS sequence"/>
</dbReference>
<dbReference type="EMBL" id="DABBJX010000003">
    <property type="protein sequence ID" value="HAH4523465.1"/>
    <property type="molecule type" value="Genomic_DNA"/>
</dbReference>
<evidence type="ECO:0000313" key="4">
    <source>
        <dbReference type="EMBL" id="MBE0979442.1"/>
    </source>
</evidence>
<evidence type="ECO:0000313" key="10">
    <source>
        <dbReference type="Proteomes" id="UP000188855"/>
    </source>
</evidence>
<dbReference type="InterPro" id="IPR009951">
    <property type="entry name" value="Host-nuc_inhib_Gam"/>
</dbReference>
<dbReference type="EMBL" id="JACZOI010000060">
    <property type="protein sequence ID" value="MBE0979442.1"/>
    <property type="molecule type" value="Genomic_DNA"/>
</dbReference>
<evidence type="ECO:0000313" key="1">
    <source>
        <dbReference type="EMBL" id="EMJ5253654.1"/>
    </source>
</evidence>
<dbReference type="GeneID" id="66560609"/>
<dbReference type="SUPFAM" id="SSF161266">
    <property type="entry name" value="Gam-like"/>
    <property type="match status" value="1"/>
</dbReference>
<dbReference type="Gene3D" id="1.20.5.170">
    <property type="match status" value="1"/>
</dbReference>
<name>A0A061K3I3_ECOLX</name>
<evidence type="ECO:0000313" key="13">
    <source>
        <dbReference type="Proteomes" id="UP000438958"/>
    </source>
</evidence>
<dbReference type="Proteomes" id="UP000272336">
    <property type="component" value="Unassembled WGS sequence"/>
</dbReference>
<reference evidence="4" key="7">
    <citation type="submission" date="2020-09" db="EMBL/GenBank/DDBJ databases">
        <title>Emerging polyconal dissemination of OXA-244-producing E. coli in France.</title>
        <authorList>
            <person name="Emeraud C."/>
            <person name="Girlich D."/>
            <person name="Bonnin R.A."/>
            <person name="Jousset A.B."/>
            <person name="Naas T."/>
            <person name="Dortet L."/>
        </authorList>
    </citation>
    <scope>NUCLEOTIDE SEQUENCE</scope>
    <source>
        <strain evidence="4">225E3</strain>
    </source>
</reference>
<dbReference type="Proteomes" id="UP000288730">
    <property type="component" value="Unassembled WGS sequence"/>
</dbReference>
<reference evidence="1" key="9">
    <citation type="submission" date="2024-02" db="EMBL/GenBank/DDBJ databases">
        <authorList>
            <consortium name="Clinical and Environmental Microbiology Branch: Whole genome sequencing antimicrobial resistance pathogens in the healthcare setting"/>
        </authorList>
    </citation>
    <scope>NUCLEOTIDE SEQUENCE</scope>
    <source>
        <strain evidence="1">1924188</strain>
        <strain evidence="2">2023CK-00345</strain>
    </source>
</reference>
<dbReference type="RefSeq" id="WP_001140136.1">
    <property type="nucleotide sequence ID" value="NZ_AP021998.1"/>
</dbReference>
<evidence type="ECO:0000313" key="2">
    <source>
        <dbReference type="EMBL" id="EMM0027149.1"/>
    </source>
</evidence>
<dbReference type="GO" id="GO:0003690">
    <property type="term" value="F:double-stranded DNA binding"/>
    <property type="evidence" value="ECO:0007669"/>
    <property type="project" value="InterPro"/>
</dbReference>
<dbReference type="EMBL" id="SCJN01000018">
    <property type="protein sequence ID" value="RXD17633.1"/>
    <property type="molecule type" value="Genomic_DNA"/>
</dbReference>
<dbReference type="Pfam" id="PF07352">
    <property type="entry name" value="Phage_Mu_Gam"/>
    <property type="match status" value="1"/>
</dbReference>
<dbReference type="EMBL" id="ABLFQU030000042">
    <property type="protein sequence ID" value="EMM0027149.1"/>
    <property type="molecule type" value="Genomic_DNA"/>
</dbReference>